<dbReference type="EMBL" id="CAJPVJ010029822">
    <property type="protein sequence ID" value="CAG2180031.1"/>
    <property type="molecule type" value="Genomic_DNA"/>
</dbReference>
<dbReference type="SUPFAM" id="SSF51445">
    <property type="entry name" value="(Trans)glycosidases"/>
    <property type="match status" value="1"/>
</dbReference>
<protein>
    <recommendedName>
        <fullName evidence="4">Beta-mannosidase</fullName>
    </recommendedName>
</protein>
<evidence type="ECO:0000313" key="3">
    <source>
        <dbReference type="Proteomes" id="UP000728032"/>
    </source>
</evidence>
<evidence type="ECO:0000256" key="1">
    <source>
        <dbReference type="ARBA" id="ARBA00023295"/>
    </source>
</evidence>
<dbReference type="PANTHER" id="PTHR43730">
    <property type="entry name" value="BETA-MANNOSIDASE"/>
    <property type="match status" value="1"/>
</dbReference>
<dbReference type="PANTHER" id="PTHR43730:SF1">
    <property type="entry name" value="BETA-MANNOSIDASE"/>
    <property type="match status" value="1"/>
</dbReference>
<dbReference type="InterPro" id="IPR017853">
    <property type="entry name" value="GH"/>
</dbReference>
<gene>
    <name evidence="2" type="ORF">ONB1V03_LOCUS19454</name>
</gene>
<evidence type="ECO:0000313" key="2">
    <source>
        <dbReference type="EMBL" id="CAD7662894.1"/>
    </source>
</evidence>
<dbReference type="Gene3D" id="3.20.20.80">
    <property type="entry name" value="Glycosidases"/>
    <property type="match status" value="1"/>
</dbReference>
<dbReference type="GO" id="GO:0004567">
    <property type="term" value="F:beta-mannosidase activity"/>
    <property type="evidence" value="ECO:0007669"/>
    <property type="project" value="TreeGrafter"/>
</dbReference>
<dbReference type="GO" id="GO:0006516">
    <property type="term" value="P:glycoprotein catabolic process"/>
    <property type="evidence" value="ECO:0007669"/>
    <property type="project" value="TreeGrafter"/>
</dbReference>
<dbReference type="AlphaFoldDB" id="A0A7R9QZM4"/>
<dbReference type="OrthoDB" id="6488039at2759"/>
<dbReference type="InterPro" id="IPR050887">
    <property type="entry name" value="Beta-mannosidase_GH2"/>
</dbReference>
<keyword evidence="3" id="KW-1185">Reference proteome</keyword>
<proteinExistence type="predicted"/>
<organism evidence="2">
    <name type="scientific">Oppiella nova</name>
    <dbReference type="NCBI Taxonomy" id="334625"/>
    <lineage>
        <taxon>Eukaryota</taxon>
        <taxon>Metazoa</taxon>
        <taxon>Ecdysozoa</taxon>
        <taxon>Arthropoda</taxon>
        <taxon>Chelicerata</taxon>
        <taxon>Arachnida</taxon>
        <taxon>Acari</taxon>
        <taxon>Acariformes</taxon>
        <taxon>Sarcoptiformes</taxon>
        <taxon>Oribatida</taxon>
        <taxon>Brachypylina</taxon>
        <taxon>Oppioidea</taxon>
        <taxon>Oppiidae</taxon>
        <taxon>Oppiella</taxon>
    </lineage>
</organism>
<keyword evidence="1" id="KW-0326">Glycosidase</keyword>
<dbReference type="EMBL" id="OC944647">
    <property type="protein sequence ID" value="CAD7662894.1"/>
    <property type="molecule type" value="Genomic_DNA"/>
</dbReference>
<evidence type="ECO:0008006" key="4">
    <source>
        <dbReference type="Google" id="ProtNLM"/>
    </source>
</evidence>
<feature type="non-terminal residue" evidence="2">
    <location>
        <position position="154"/>
    </location>
</feature>
<sequence>MKTETEFYRRNREIDPKNGEGYTMGALYWQLNDIWPAPSWASIEHNGKWKVLHSYAIHYLDNHLVSPYEDRDKSLKVSFVRDDYLGQLSFNYSIKVYKWSQVKPIHTVEGQTKSDSFSANIIHTIPISDLLNQSKCDRNECILSVNVNNFEHKI</sequence>
<reference evidence="2" key="1">
    <citation type="submission" date="2020-11" db="EMBL/GenBank/DDBJ databases">
        <authorList>
            <person name="Tran Van P."/>
        </authorList>
    </citation>
    <scope>NUCLEOTIDE SEQUENCE</scope>
</reference>
<name>A0A7R9QZM4_9ACAR</name>
<accession>A0A7R9QZM4</accession>
<keyword evidence="1" id="KW-0378">Hydrolase</keyword>
<dbReference type="Proteomes" id="UP000728032">
    <property type="component" value="Unassembled WGS sequence"/>
</dbReference>